<dbReference type="Proteomes" id="UP000789524">
    <property type="component" value="Unassembled WGS sequence"/>
</dbReference>
<dbReference type="OrthoDB" id="7116894at2759"/>
<comment type="caution">
    <text evidence="1">The sequence shown here is derived from an EMBL/GenBank/DDBJ whole genome shotgun (WGS) entry which is preliminary data.</text>
</comment>
<dbReference type="EMBL" id="CAKASE010000083">
    <property type="protein sequence ID" value="CAG9585839.1"/>
    <property type="molecule type" value="Genomic_DNA"/>
</dbReference>
<evidence type="ECO:0000313" key="2">
    <source>
        <dbReference type="Proteomes" id="UP000789524"/>
    </source>
</evidence>
<keyword evidence="2" id="KW-1185">Reference proteome</keyword>
<proteinExistence type="predicted"/>
<gene>
    <name evidence="1" type="ORF">DCHRY22_LOCUS16171</name>
</gene>
<sequence>MHVSFNEYLHNEYRRSFIEIHNRFCDMVKYDKFIGPVMQKAGLFCPLPIGLEVIPERAKVVYVNEKYFENVTANVKRYSRTSAYSFNIEMTLKKSWSNNVTIHVIFNEYLHNEYRRSFIEIHHKFCDLVEYDKLIGPMVHRIGLFCPLPVGTLRVTNYTFPMDNFPNVFPFEKCRIDSELKVTATNESMLLMFNSELGGSILRLVPTASFFSTFTTKADQAFTFVFQSMASFSLKSFAERSQYVPALITKEITLDSNRLLQPRVNINENTSP</sequence>
<evidence type="ECO:0000313" key="1">
    <source>
        <dbReference type="EMBL" id="CAG9585839.1"/>
    </source>
</evidence>
<protein>
    <submittedName>
        <fullName evidence="1">(African queen) hypothetical protein</fullName>
    </submittedName>
</protein>
<dbReference type="AlphaFoldDB" id="A0A8J2WFT5"/>
<reference evidence="1" key="1">
    <citation type="submission" date="2021-09" db="EMBL/GenBank/DDBJ databases">
        <authorList>
            <person name="Martin H S."/>
        </authorList>
    </citation>
    <scope>NUCLEOTIDE SEQUENCE</scope>
</reference>
<name>A0A8J2WFT5_9NEOP</name>
<organism evidence="1 2">
    <name type="scientific">Danaus chrysippus</name>
    <name type="common">African queen</name>
    <dbReference type="NCBI Taxonomy" id="151541"/>
    <lineage>
        <taxon>Eukaryota</taxon>
        <taxon>Metazoa</taxon>
        <taxon>Ecdysozoa</taxon>
        <taxon>Arthropoda</taxon>
        <taxon>Hexapoda</taxon>
        <taxon>Insecta</taxon>
        <taxon>Pterygota</taxon>
        <taxon>Neoptera</taxon>
        <taxon>Endopterygota</taxon>
        <taxon>Lepidoptera</taxon>
        <taxon>Glossata</taxon>
        <taxon>Ditrysia</taxon>
        <taxon>Papilionoidea</taxon>
        <taxon>Nymphalidae</taxon>
        <taxon>Danainae</taxon>
        <taxon>Danaini</taxon>
        <taxon>Danaina</taxon>
        <taxon>Danaus</taxon>
        <taxon>Anosia</taxon>
    </lineage>
</organism>
<accession>A0A8J2WFT5</accession>